<evidence type="ECO:0000313" key="1">
    <source>
        <dbReference type="EMBL" id="KAF5810844.1"/>
    </source>
</evidence>
<gene>
    <name evidence="1" type="ORF">HanXRQr2_Chr04g0174431</name>
</gene>
<proteinExistence type="predicted"/>
<name>A0A9K3NS51_HELAN</name>
<dbReference type="Gramene" id="mRNA:HanXRQr2_Chr04g0174431">
    <property type="protein sequence ID" value="mRNA:HanXRQr2_Chr04g0174431"/>
    <property type="gene ID" value="HanXRQr2_Chr04g0174431"/>
</dbReference>
<keyword evidence="2" id="KW-1185">Reference proteome</keyword>
<reference evidence="1" key="1">
    <citation type="journal article" date="2017" name="Nature">
        <title>The sunflower genome provides insights into oil metabolism, flowering and Asterid evolution.</title>
        <authorList>
            <person name="Badouin H."/>
            <person name="Gouzy J."/>
            <person name="Grassa C.J."/>
            <person name="Murat F."/>
            <person name="Staton S.E."/>
            <person name="Cottret L."/>
            <person name="Lelandais-Briere C."/>
            <person name="Owens G.L."/>
            <person name="Carrere S."/>
            <person name="Mayjonade B."/>
            <person name="Legrand L."/>
            <person name="Gill N."/>
            <person name="Kane N.C."/>
            <person name="Bowers J.E."/>
            <person name="Hubner S."/>
            <person name="Bellec A."/>
            <person name="Berard A."/>
            <person name="Berges H."/>
            <person name="Blanchet N."/>
            <person name="Boniface M.C."/>
            <person name="Brunel D."/>
            <person name="Catrice O."/>
            <person name="Chaidir N."/>
            <person name="Claudel C."/>
            <person name="Donnadieu C."/>
            <person name="Faraut T."/>
            <person name="Fievet G."/>
            <person name="Helmstetter N."/>
            <person name="King M."/>
            <person name="Knapp S.J."/>
            <person name="Lai Z."/>
            <person name="Le Paslier M.C."/>
            <person name="Lippi Y."/>
            <person name="Lorenzon L."/>
            <person name="Mandel J.R."/>
            <person name="Marage G."/>
            <person name="Marchand G."/>
            <person name="Marquand E."/>
            <person name="Bret-Mestries E."/>
            <person name="Morien E."/>
            <person name="Nambeesan S."/>
            <person name="Nguyen T."/>
            <person name="Pegot-Espagnet P."/>
            <person name="Pouilly N."/>
            <person name="Raftis F."/>
            <person name="Sallet E."/>
            <person name="Schiex T."/>
            <person name="Thomas J."/>
            <person name="Vandecasteele C."/>
            <person name="Vares D."/>
            <person name="Vear F."/>
            <person name="Vautrin S."/>
            <person name="Crespi M."/>
            <person name="Mangin B."/>
            <person name="Burke J.M."/>
            <person name="Salse J."/>
            <person name="Munos S."/>
            <person name="Vincourt P."/>
            <person name="Rieseberg L.H."/>
            <person name="Langlade N.B."/>
        </authorList>
    </citation>
    <scope>NUCLEOTIDE SEQUENCE</scope>
    <source>
        <tissue evidence="1">Leaves</tissue>
    </source>
</reference>
<dbReference type="AlphaFoldDB" id="A0A9K3NS51"/>
<reference evidence="1" key="2">
    <citation type="submission" date="2020-06" db="EMBL/GenBank/DDBJ databases">
        <title>Helianthus annuus Genome sequencing and assembly Release 2.</title>
        <authorList>
            <person name="Gouzy J."/>
            <person name="Langlade N."/>
            <person name="Munos S."/>
        </authorList>
    </citation>
    <scope>NUCLEOTIDE SEQUENCE</scope>
    <source>
        <tissue evidence="1">Leaves</tissue>
    </source>
</reference>
<organism evidence="1 2">
    <name type="scientific">Helianthus annuus</name>
    <name type="common">Common sunflower</name>
    <dbReference type="NCBI Taxonomy" id="4232"/>
    <lineage>
        <taxon>Eukaryota</taxon>
        <taxon>Viridiplantae</taxon>
        <taxon>Streptophyta</taxon>
        <taxon>Embryophyta</taxon>
        <taxon>Tracheophyta</taxon>
        <taxon>Spermatophyta</taxon>
        <taxon>Magnoliopsida</taxon>
        <taxon>eudicotyledons</taxon>
        <taxon>Gunneridae</taxon>
        <taxon>Pentapetalae</taxon>
        <taxon>asterids</taxon>
        <taxon>campanulids</taxon>
        <taxon>Asterales</taxon>
        <taxon>Asteraceae</taxon>
        <taxon>Asteroideae</taxon>
        <taxon>Heliantheae alliance</taxon>
        <taxon>Heliantheae</taxon>
        <taxon>Helianthus</taxon>
    </lineage>
</organism>
<comment type="caution">
    <text evidence="1">The sequence shown here is derived from an EMBL/GenBank/DDBJ whole genome shotgun (WGS) entry which is preliminary data.</text>
</comment>
<dbReference type="EMBL" id="MNCJ02000319">
    <property type="protein sequence ID" value="KAF5810844.1"/>
    <property type="molecule type" value="Genomic_DNA"/>
</dbReference>
<dbReference type="Proteomes" id="UP000215914">
    <property type="component" value="Unassembled WGS sequence"/>
</dbReference>
<sequence>MIFDLDFFHVLICESFDIITLIINHWIPNSYHYNNVNTPGFVVFQHRSSKVI</sequence>
<protein>
    <submittedName>
        <fullName evidence="1">Uncharacterized protein</fullName>
    </submittedName>
</protein>
<accession>A0A9K3NS51</accession>
<evidence type="ECO:0000313" key="2">
    <source>
        <dbReference type="Proteomes" id="UP000215914"/>
    </source>
</evidence>